<dbReference type="PANTHER" id="PTHR35882">
    <property type="entry name" value="PELA"/>
    <property type="match status" value="1"/>
</dbReference>
<evidence type="ECO:0000256" key="1">
    <source>
        <dbReference type="SAM" id="MobiDB-lite"/>
    </source>
</evidence>
<name>A0A0S4TYX9_RALSL</name>
<evidence type="ECO:0000313" key="2">
    <source>
        <dbReference type="EMBL" id="CUV15079.1"/>
    </source>
</evidence>
<dbReference type="PANTHER" id="PTHR35882:SF2">
    <property type="entry name" value="PELA"/>
    <property type="match status" value="1"/>
</dbReference>
<organism evidence="2">
    <name type="scientific">Ralstonia solanacearum</name>
    <name type="common">Pseudomonas solanacearum</name>
    <dbReference type="NCBI Taxonomy" id="305"/>
    <lineage>
        <taxon>Bacteria</taxon>
        <taxon>Pseudomonadati</taxon>
        <taxon>Pseudomonadota</taxon>
        <taxon>Betaproteobacteria</taxon>
        <taxon>Burkholderiales</taxon>
        <taxon>Burkholderiaceae</taxon>
        <taxon>Ralstonia</taxon>
        <taxon>Ralstonia solanacearum species complex</taxon>
    </lineage>
</organism>
<feature type="region of interest" description="Disordered" evidence="1">
    <location>
        <begin position="663"/>
        <end position="687"/>
    </location>
</feature>
<gene>
    <name evidence="2" type="ORF">RUN39_v1_1100009</name>
</gene>
<sequence>MPAAPGGARRRLSIVVIGTGFDRLTQFLVLFTGQALHLHESRTQLRSKNREEINMRVGWVMAGGRQWRWIVWLGAAAALAGAPCQAAEPPAQAAPQIAVYYGSDVPVPELQAFDWVVLDPAHAARFDARQPAAAQWLARVDLAAQVDAMHAEGWPDTAVERLFVPLLAQGYKGFLLDGLDALQRSAPQAEDAVAALVRALHARMPEARLLAGGTAWLDTLAPQLAGVVTPGLVRERADDAGSLREVSDADRAARIATLRRIGEQYRLPAIALDYCASYSRDCLRETAGVARAAGVTSYATTPAADMIGIGRLEVMPRRMLLIEPQEPGTSANTMPAVLYLAMPINYLGYRVEFADAYKPLPTVTPDRYAGVVTWFDGNAPRPGAWAAWLKHTMAAGVRVAMFNQFGMTMDAAMARSLGLKTVPGTPSGPLTIVSRDPMVGFELQPHPERRDAVGVRVDPDLPQAQPLLRLSSGRYTYDAAAILPWGGYVLRPFGVFRMPEVDQARWVIQPLDFLRRALALPAMPVPDTTTENGRRLMTVHIDGDGFASRTEFPPGEFAGQALLREIWARYKVPTTVSIIEGEVSAEGMYPKLAPQLESVARAIFSEPYVEVASHTFSHPFNWLRTVDAPSLNESTDDHRVDAPNNRTISHPFNCALPFDKPTEQTEQTTVAAQTSQTVPASESQPPLQSLESLQALHALQPSQPSQEDVGSDVYGLNIPRYHFSFDREIAGSIHYINTRLAPPGKPVRVLLWSGNGQVPPVAVQKTVEAGVLNMNGGDTYITRTNPSWTAVAPLGVDKGNGLFQVFAPAQNENIYTNLWHGPYYGFTRVIETFELTDRPLRLKPLGIYYHMYSGTKVASLAALRQVYDWALTQPVMPVYASDYILKVLDFRNFAVARDGDAWVVRGDGDLRTVRWGGAGVPRLADARDVTGFAPAAGGGTYIHLASGSARFAMEDGPQALPYVREASGRLTRWQRSADGRALSVDVAGYVRPFIRFANAARCRASVDGREVPGAHGDDWRIDLGPGHPARLVAQHVELACGR</sequence>
<dbReference type="EMBL" id="LN899819">
    <property type="protein sequence ID" value="CUV15079.1"/>
    <property type="molecule type" value="Genomic_DNA"/>
</dbReference>
<dbReference type="AlphaFoldDB" id="A0A0S4TYX9"/>
<feature type="compositionally biased region" description="Low complexity" evidence="1">
    <location>
        <begin position="664"/>
        <end position="678"/>
    </location>
</feature>
<proteinExistence type="predicted"/>
<dbReference type="InterPro" id="IPR013785">
    <property type="entry name" value="Aldolase_TIM"/>
</dbReference>
<reference evidence="2" key="1">
    <citation type="submission" date="2015-10" db="EMBL/GenBank/DDBJ databases">
        <authorList>
            <person name="Gilbert D.G."/>
        </authorList>
    </citation>
    <scope>NUCLEOTIDE SEQUENCE</scope>
    <source>
        <strain evidence="2">Phyl III-seqv23</strain>
    </source>
</reference>
<dbReference type="SUPFAM" id="SSF51445">
    <property type="entry name" value="(Trans)glycosidases"/>
    <property type="match status" value="1"/>
</dbReference>
<dbReference type="Gene3D" id="3.20.20.70">
    <property type="entry name" value="Aldolase class I"/>
    <property type="match status" value="1"/>
</dbReference>
<protein>
    <submittedName>
        <fullName evidence="2">Extracellular Matrix protein PelA</fullName>
    </submittedName>
</protein>
<dbReference type="CDD" id="cd10922">
    <property type="entry name" value="CE4_PelA_like_C"/>
    <property type="match status" value="1"/>
</dbReference>
<dbReference type="InterPro" id="IPR017853">
    <property type="entry name" value="GH"/>
</dbReference>
<accession>A0A0S4TYX9</accession>